<dbReference type="InterPro" id="IPR011006">
    <property type="entry name" value="CheY-like_superfamily"/>
</dbReference>
<proteinExistence type="predicted"/>
<dbReference type="InterPro" id="IPR001789">
    <property type="entry name" value="Sig_transdc_resp-reg_receiver"/>
</dbReference>
<dbReference type="EMBL" id="JAJTND010000001">
    <property type="protein sequence ID" value="MCE3530975.1"/>
    <property type="molecule type" value="Genomic_DNA"/>
</dbReference>
<evidence type="ECO:0000256" key="1">
    <source>
        <dbReference type="ARBA" id="ARBA00022553"/>
    </source>
</evidence>
<dbReference type="SMART" id="SM00448">
    <property type="entry name" value="REC"/>
    <property type="match status" value="1"/>
</dbReference>
<dbReference type="PROSITE" id="PS50110">
    <property type="entry name" value="RESPONSE_REGULATORY"/>
    <property type="match status" value="1"/>
</dbReference>
<keyword evidence="1 2" id="KW-0597">Phosphoprotein</keyword>
<dbReference type="PANTHER" id="PTHR44591:SF3">
    <property type="entry name" value="RESPONSE REGULATORY DOMAIN-CONTAINING PROTEIN"/>
    <property type="match status" value="1"/>
</dbReference>
<dbReference type="RefSeq" id="WP_182350917.1">
    <property type="nucleotide sequence ID" value="NZ_JAJSPM010000001.1"/>
</dbReference>
<comment type="caution">
    <text evidence="4">The sequence shown here is derived from an EMBL/GenBank/DDBJ whole genome shotgun (WGS) entry which is preliminary data.</text>
</comment>
<feature type="modified residue" description="4-aspartylphosphate" evidence="2">
    <location>
        <position position="66"/>
    </location>
</feature>
<dbReference type="Pfam" id="PF00072">
    <property type="entry name" value="Response_reg"/>
    <property type="match status" value="1"/>
</dbReference>
<evidence type="ECO:0000313" key="4">
    <source>
        <dbReference type="EMBL" id="MCE3530975.1"/>
    </source>
</evidence>
<dbReference type="CDD" id="cd00156">
    <property type="entry name" value="REC"/>
    <property type="match status" value="1"/>
</dbReference>
<dbReference type="Gene3D" id="3.40.50.2300">
    <property type="match status" value="1"/>
</dbReference>
<evidence type="ECO:0000256" key="2">
    <source>
        <dbReference type="PROSITE-ProRule" id="PRU00169"/>
    </source>
</evidence>
<dbReference type="SUPFAM" id="SSF52172">
    <property type="entry name" value="CheY-like"/>
    <property type="match status" value="1"/>
</dbReference>
<evidence type="ECO:0000259" key="3">
    <source>
        <dbReference type="PROSITE" id="PS50110"/>
    </source>
</evidence>
<sequence length="141" mass="15954">MDSRVINVAQALKKVDVLIIEDDLAVKDAMAWFIKSQGYSVFNAENGRHALTVLKNHLCPSIILLDLMMPDMDGLEFREIQAFSPYLASIPTIVMSASSKIDGINKRDNEYLLKKPLDTRSLMTILEYCINSKALFKKEPF</sequence>
<organism evidence="4 5">
    <name type="scientific">Legionella resiliens</name>
    <dbReference type="NCBI Taxonomy" id="2905958"/>
    <lineage>
        <taxon>Bacteria</taxon>
        <taxon>Pseudomonadati</taxon>
        <taxon>Pseudomonadota</taxon>
        <taxon>Gammaproteobacteria</taxon>
        <taxon>Legionellales</taxon>
        <taxon>Legionellaceae</taxon>
        <taxon>Legionella</taxon>
    </lineage>
</organism>
<name>A0ABS8X101_9GAMM</name>
<dbReference type="Proteomes" id="UP001320170">
    <property type="component" value="Unassembled WGS sequence"/>
</dbReference>
<dbReference type="InterPro" id="IPR050595">
    <property type="entry name" value="Bact_response_regulator"/>
</dbReference>
<reference evidence="4 5" key="1">
    <citation type="journal article" date="2024" name="Pathogens">
        <title>Characterization of a Novel Species of Legionella Isolated from a Healthcare Facility: Legionella resiliens sp. nov.</title>
        <authorList>
            <person name="Cristino S."/>
            <person name="Pascale M.R."/>
            <person name="Marino F."/>
            <person name="Derelitto C."/>
            <person name="Salaris S."/>
            <person name="Orsini M."/>
            <person name="Squarzoni S."/>
            <person name="Grottola A."/>
            <person name="Girolamini L."/>
        </authorList>
    </citation>
    <scope>NUCLEOTIDE SEQUENCE [LARGE SCALE GENOMIC DNA]</scope>
    <source>
        <strain evidence="4 5">8cVS16</strain>
    </source>
</reference>
<feature type="domain" description="Response regulatory" evidence="3">
    <location>
        <begin position="16"/>
        <end position="130"/>
    </location>
</feature>
<evidence type="ECO:0000313" key="5">
    <source>
        <dbReference type="Proteomes" id="UP001320170"/>
    </source>
</evidence>
<protein>
    <submittedName>
        <fullName evidence="4">Response regulator</fullName>
    </submittedName>
</protein>
<accession>A0ABS8X101</accession>
<keyword evidence="5" id="KW-1185">Reference proteome</keyword>
<dbReference type="PANTHER" id="PTHR44591">
    <property type="entry name" value="STRESS RESPONSE REGULATOR PROTEIN 1"/>
    <property type="match status" value="1"/>
</dbReference>
<gene>
    <name evidence="4" type="ORF">LXO92_01115</name>
</gene>